<dbReference type="PIRSF" id="PIRSF005644">
    <property type="entry name" value="Hdrgns_mtr_HypE"/>
    <property type="match status" value="1"/>
</dbReference>
<proteinExistence type="inferred from homology"/>
<feature type="domain" description="PurM-like N-terminal" evidence="2">
    <location>
        <begin position="33"/>
        <end position="137"/>
    </location>
</feature>
<accession>A0A1M6MET1</accession>
<feature type="domain" description="PurM-like C-terminal" evidence="3">
    <location>
        <begin position="151"/>
        <end position="305"/>
    </location>
</feature>
<dbReference type="OrthoDB" id="153904at2"/>
<keyword evidence="5" id="KW-1185">Reference proteome</keyword>
<dbReference type="Gene3D" id="3.30.1330.10">
    <property type="entry name" value="PurM-like, N-terminal domain"/>
    <property type="match status" value="1"/>
</dbReference>
<dbReference type="SUPFAM" id="SSF56042">
    <property type="entry name" value="PurM C-terminal domain-like"/>
    <property type="match status" value="1"/>
</dbReference>
<dbReference type="AlphaFoldDB" id="A0A1M6MET1"/>
<dbReference type="InterPro" id="IPR036921">
    <property type="entry name" value="PurM-like_N_sf"/>
</dbReference>
<dbReference type="STRING" id="1123349.SAMN02744037_00913"/>
<dbReference type="SUPFAM" id="SSF55326">
    <property type="entry name" value="PurM N-terminal domain-like"/>
    <property type="match status" value="1"/>
</dbReference>
<evidence type="ECO:0000313" key="4">
    <source>
        <dbReference type="EMBL" id="SHJ81947.1"/>
    </source>
</evidence>
<dbReference type="Pfam" id="PF02769">
    <property type="entry name" value="AIRS_C"/>
    <property type="match status" value="1"/>
</dbReference>
<gene>
    <name evidence="4" type="ORF">SAMN02744037_00913</name>
</gene>
<evidence type="ECO:0000259" key="3">
    <source>
        <dbReference type="Pfam" id="PF02769"/>
    </source>
</evidence>
<reference evidence="5" key="1">
    <citation type="submission" date="2016-11" db="EMBL/GenBank/DDBJ databases">
        <authorList>
            <person name="Varghese N."/>
            <person name="Submissions S."/>
        </authorList>
    </citation>
    <scope>NUCLEOTIDE SEQUENCE [LARGE SCALE GENOMIC DNA]</scope>
    <source>
        <strain evidence="5">DSM 15518</strain>
    </source>
</reference>
<dbReference type="InterPro" id="IPR016188">
    <property type="entry name" value="PurM-like_N"/>
</dbReference>
<evidence type="ECO:0000259" key="2">
    <source>
        <dbReference type="Pfam" id="PF00586"/>
    </source>
</evidence>
<organism evidence="4 5">
    <name type="scientific">Tepidibacter formicigenes DSM 15518</name>
    <dbReference type="NCBI Taxonomy" id="1123349"/>
    <lineage>
        <taxon>Bacteria</taxon>
        <taxon>Bacillati</taxon>
        <taxon>Bacillota</taxon>
        <taxon>Clostridia</taxon>
        <taxon>Peptostreptococcales</taxon>
        <taxon>Peptostreptococcaceae</taxon>
        <taxon>Tepidibacter</taxon>
    </lineage>
</organism>
<dbReference type="PANTHER" id="PTHR30303:SF4">
    <property type="entry name" value="HYDROGENASE EXPRESSION_FORMATION PROTEIN HYPE"/>
    <property type="match status" value="1"/>
</dbReference>
<evidence type="ECO:0000256" key="1">
    <source>
        <dbReference type="ARBA" id="ARBA00006243"/>
    </source>
</evidence>
<dbReference type="InterPro" id="IPR011854">
    <property type="entry name" value="HypE"/>
</dbReference>
<evidence type="ECO:0000313" key="5">
    <source>
        <dbReference type="Proteomes" id="UP000242497"/>
    </source>
</evidence>
<comment type="similarity">
    <text evidence="1">Belongs to the HypE family.</text>
</comment>
<dbReference type="EMBL" id="FRAE01000015">
    <property type="protein sequence ID" value="SHJ81947.1"/>
    <property type="molecule type" value="Genomic_DNA"/>
</dbReference>
<dbReference type="Pfam" id="PF00586">
    <property type="entry name" value="AIRS"/>
    <property type="match status" value="1"/>
</dbReference>
<dbReference type="Proteomes" id="UP000242497">
    <property type="component" value="Unassembled WGS sequence"/>
</dbReference>
<dbReference type="CDD" id="cd06061">
    <property type="entry name" value="PurM-like1"/>
    <property type="match status" value="1"/>
</dbReference>
<dbReference type="PANTHER" id="PTHR30303">
    <property type="entry name" value="HYDROGENASE ISOENZYMES FORMATION PROTEIN HYPE"/>
    <property type="match status" value="1"/>
</dbReference>
<dbReference type="Gene3D" id="3.90.650.10">
    <property type="entry name" value="PurM-like C-terminal domain"/>
    <property type="match status" value="1"/>
</dbReference>
<name>A0A1M6MET1_9FIRM</name>
<dbReference type="InterPro" id="IPR036676">
    <property type="entry name" value="PurM-like_C_sf"/>
</dbReference>
<dbReference type="InterPro" id="IPR010918">
    <property type="entry name" value="PurM-like_C_dom"/>
</dbReference>
<dbReference type="GO" id="GO:0051604">
    <property type="term" value="P:protein maturation"/>
    <property type="evidence" value="ECO:0007669"/>
    <property type="project" value="TreeGrafter"/>
</dbReference>
<sequence>MKIGKLTTDQLKNLVFSTLNKKREEVLIKPNIGEDCAIVDFGENVCVMSTDPITGTAEEIGKLAVHITCNDIASSGVAPIGIMLTIMAPEGTKEEDIRKIMKDASKEADKLNVDIIGGHTEITNAVNRIVISSTGIGKQLKKDILYKDIPKSGDFIILTKGAGIEGTGIISFEKEDELKDIYGEKIVNEGKSLLDKISVVKEGIIAGKVGVSCMHDVTEGGILGAVWEMCDLYNIGCTIYEDKIKINNSTKVICDYFNINPLRLISSGSMIIGVDKNKLDKLINEFEKENIEFCIIGEFNSDNKKVLLRNGIEEEIVPPESDELYKVI</sequence>
<protein>
    <submittedName>
        <fullName evidence="4">Hydrogenase expression/formation protein HypE</fullName>
    </submittedName>
</protein>
<dbReference type="RefSeq" id="WP_072887694.1">
    <property type="nucleotide sequence ID" value="NZ_FRAE01000015.1"/>
</dbReference>